<dbReference type="Gene3D" id="3.40.430.10">
    <property type="entry name" value="Dihydrofolate Reductase, subunit A"/>
    <property type="match status" value="1"/>
</dbReference>
<keyword evidence="7" id="KW-0521">NADP</keyword>
<dbReference type="STRING" id="52586.A0A0B1P0H5"/>
<keyword evidence="8" id="KW-0560">Oxidoreductase</keyword>
<dbReference type="InterPro" id="IPR024072">
    <property type="entry name" value="DHFR-like_dom_sf"/>
</dbReference>
<evidence type="ECO:0000259" key="13">
    <source>
        <dbReference type="Pfam" id="PF01872"/>
    </source>
</evidence>
<comment type="caution">
    <text evidence="14">The sequence shown here is derived from an EMBL/GenBank/DDBJ whole genome shotgun (WGS) entry which is preliminary data.</text>
</comment>
<evidence type="ECO:0000313" key="14">
    <source>
        <dbReference type="EMBL" id="KHJ30411.1"/>
    </source>
</evidence>
<evidence type="ECO:0000256" key="8">
    <source>
        <dbReference type="ARBA" id="ARBA00023002"/>
    </source>
</evidence>
<evidence type="ECO:0000256" key="11">
    <source>
        <dbReference type="ARBA" id="ARBA00047550"/>
    </source>
</evidence>
<dbReference type="HOGENOM" id="CLU_036590_5_0_1"/>
<evidence type="ECO:0000256" key="3">
    <source>
        <dbReference type="ARBA" id="ARBA00009723"/>
    </source>
</evidence>
<keyword evidence="15" id="KW-1185">Reference proteome</keyword>
<comment type="function">
    <text evidence="1">Catalyzes an early step in riboflavin biosynthesis, the NADPH-dependent reduction of the ribose side chain of 2,5-diamino-6-ribosylamino-4(3H)-pyrimidinone 5'-phosphate, yielding 2,5-diamino-6-ribitylamino-4(3H)-pyrimidinone 5'-phosphate.</text>
</comment>
<evidence type="ECO:0000256" key="2">
    <source>
        <dbReference type="ARBA" id="ARBA00005104"/>
    </source>
</evidence>
<evidence type="ECO:0000256" key="6">
    <source>
        <dbReference type="ARBA" id="ARBA00022619"/>
    </source>
</evidence>
<dbReference type="OMA" id="HYLRYHH"/>
<dbReference type="InterPro" id="IPR050765">
    <property type="entry name" value="Riboflavin_Biosynth_HTPR"/>
</dbReference>
<protein>
    <recommendedName>
        <fullName evidence="5">2,5-diamino-6-ribosylamino-4(3H)-pyrimidinone 5'-phosphate reductase</fullName>
        <ecNumber evidence="4">1.1.1.302</ecNumber>
    </recommendedName>
    <alternativeName>
        <fullName evidence="10">2,5-diamino-6-(5-phospho-D-ribosylamino)pyrimidin-4(3H)-one reductase</fullName>
    </alternativeName>
    <alternativeName>
        <fullName evidence="9">2,5-diamino-6-ribitylamino-4(3H)-pyrimidinone 5'-phosphate synthase</fullName>
    </alternativeName>
</protein>
<proteinExistence type="inferred from homology"/>
<comment type="catalytic activity">
    <reaction evidence="12">
        <text>2,5-diamino-6-(1-D-ribitylamino)pyrimidin-4(3H)-one 5'-phosphate + NADP(+) = 2,5-diamino-6-(1-D-ribosylamino)pyrimidin-4(3H)-one 5'-phosphate + NADPH + H(+)</text>
        <dbReference type="Rhea" id="RHEA:27278"/>
        <dbReference type="ChEBI" id="CHEBI:15378"/>
        <dbReference type="ChEBI" id="CHEBI:57783"/>
        <dbReference type="ChEBI" id="CHEBI:58349"/>
        <dbReference type="ChEBI" id="CHEBI:58890"/>
        <dbReference type="ChEBI" id="CHEBI:59545"/>
        <dbReference type="EC" id="1.1.1.302"/>
    </reaction>
</comment>
<evidence type="ECO:0000256" key="1">
    <source>
        <dbReference type="ARBA" id="ARBA00003555"/>
    </source>
</evidence>
<dbReference type="Proteomes" id="UP000030854">
    <property type="component" value="Unassembled WGS sequence"/>
</dbReference>
<reference evidence="14 15" key="1">
    <citation type="journal article" date="2014" name="BMC Genomics">
        <title>Adaptive genomic structural variation in the grape powdery mildew pathogen, Erysiphe necator.</title>
        <authorList>
            <person name="Jones L."/>
            <person name="Riaz S."/>
            <person name="Morales-Cruz A."/>
            <person name="Amrine K.C."/>
            <person name="McGuire B."/>
            <person name="Gubler W.D."/>
            <person name="Walker M.A."/>
            <person name="Cantu D."/>
        </authorList>
    </citation>
    <scope>NUCLEOTIDE SEQUENCE [LARGE SCALE GENOMIC DNA]</scope>
    <source>
        <strain evidence="15">c</strain>
    </source>
</reference>
<comment type="similarity">
    <text evidence="3">Belongs to the HTP reductase family.</text>
</comment>
<organism evidence="14 15">
    <name type="scientific">Uncinula necator</name>
    <name type="common">Grape powdery mildew</name>
    <dbReference type="NCBI Taxonomy" id="52586"/>
    <lineage>
        <taxon>Eukaryota</taxon>
        <taxon>Fungi</taxon>
        <taxon>Dikarya</taxon>
        <taxon>Ascomycota</taxon>
        <taxon>Pezizomycotina</taxon>
        <taxon>Leotiomycetes</taxon>
        <taxon>Erysiphales</taxon>
        <taxon>Erysiphaceae</taxon>
        <taxon>Erysiphe</taxon>
    </lineage>
</organism>
<dbReference type="PANTHER" id="PTHR38011:SF7">
    <property type="entry name" value="2,5-DIAMINO-6-RIBOSYLAMINO-4(3H)-PYRIMIDINONE 5'-PHOSPHATE REDUCTASE"/>
    <property type="match status" value="1"/>
</dbReference>
<dbReference type="GO" id="GO:0009231">
    <property type="term" value="P:riboflavin biosynthetic process"/>
    <property type="evidence" value="ECO:0007669"/>
    <property type="project" value="UniProtKB-KW"/>
</dbReference>
<name>A0A0B1P0H5_UNCNE</name>
<dbReference type="GO" id="GO:0008703">
    <property type="term" value="F:5-amino-6-(5-phosphoribosylamino)uracil reductase activity"/>
    <property type="evidence" value="ECO:0007669"/>
    <property type="project" value="InterPro"/>
</dbReference>
<dbReference type="InterPro" id="IPR002734">
    <property type="entry name" value="RibDG_C"/>
</dbReference>
<evidence type="ECO:0000256" key="5">
    <source>
        <dbReference type="ARBA" id="ARBA00015035"/>
    </source>
</evidence>
<keyword evidence="6" id="KW-0686">Riboflavin biosynthesis</keyword>
<evidence type="ECO:0000256" key="9">
    <source>
        <dbReference type="ARBA" id="ARBA00030073"/>
    </source>
</evidence>
<dbReference type="EC" id="1.1.1.302" evidence="4"/>
<dbReference type="EMBL" id="JNVN01004296">
    <property type="protein sequence ID" value="KHJ30411.1"/>
    <property type="molecule type" value="Genomic_DNA"/>
</dbReference>
<evidence type="ECO:0000256" key="10">
    <source>
        <dbReference type="ARBA" id="ARBA00031630"/>
    </source>
</evidence>
<sequence>MWDVHKFIASNFFNMASVESLDICSELTNSLAIYLPSKVKTEENINTKNRLPHVTVTYAASLESAIAIAPKTTTLISGYQSKAMTHYLRAKYDAILIGSTTAITDDPRLTSRWIGVNTAANPLDQQPRPIIMDPSGRWLNGLTGEENLLRLARNGHGHAPWVITDKNISIKPEALTHLLSTGGRWLEVYLNYEGKSEGVNWEAVLSEIVSLGILSLMIEGGATVINDLLRKKNRHYITSIIVTIAPIYLGTGGVVVSPQRIEGNDDDSFKLREIRWIPMGNDVVMAALS</sequence>
<gene>
    <name evidence="14" type="ORF">EV44_g1728</name>
</gene>
<evidence type="ECO:0000313" key="15">
    <source>
        <dbReference type="Proteomes" id="UP000030854"/>
    </source>
</evidence>
<comment type="pathway">
    <text evidence="2">Cofactor biosynthesis; riboflavin biosynthesis.</text>
</comment>
<feature type="domain" description="Bacterial bifunctional deaminase-reductase C-terminal" evidence="13">
    <location>
        <begin position="52"/>
        <end position="284"/>
    </location>
</feature>
<evidence type="ECO:0000256" key="12">
    <source>
        <dbReference type="ARBA" id="ARBA00049020"/>
    </source>
</evidence>
<dbReference type="Pfam" id="PF01872">
    <property type="entry name" value="RibD_C"/>
    <property type="match status" value="1"/>
</dbReference>
<dbReference type="SUPFAM" id="SSF53597">
    <property type="entry name" value="Dihydrofolate reductase-like"/>
    <property type="match status" value="1"/>
</dbReference>
<evidence type="ECO:0000256" key="7">
    <source>
        <dbReference type="ARBA" id="ARBA00022857"/>
    </source>
</evidence>
<evidence type="ECO:0000256" key="4">
    <source>
        <dbReference type="ARBA" id="ARBA00012851"/>
    </source>
</evidence>
<comment type="catalytic activity">
    <reaction evidence="11">
        <text>2,5-diamino-6-(1-D-ribitylamino)pyrimidin-4(3H)-one 5'-phosphate + NAD(+) = 2,5-diamino-6-(1-D-ribosylamino)pyrimidin-4(3H)-one 5'-phosphate + NADH + H(+)</text>
        <dbReference type="Rhea" id="RHEA:27274"/>
        <dbReference type="ChEBI" id="CHEBI:15378"/>
        <dbReference type="ChEBI" id="CHEBI:57540"/>
        <dbReference type="ChEBI" id="CHEBI:57945"/>
        <dbReference type="ChEBI" id="CHEBI:58890"/>
        <dbReference type="ChEBI" id="CHEBI:59545"/>
        <dbReference type="EC" id="1.1.1.302"/>
    </reaction>
</comment>
<accession>A0A0B1P0H5</accession>
<dbReference type="PANTHER" id="PTHR38011">
    <property type="entry name" value="DIHYDROFOLATE REDUCTASE FAMILY PROTEIN (AFU_ORTHOLOGUE AFUA_8G06820)"/>
    <property type="match status" value="1"/>
</dbReference>
<dbReference type="AlphaFoldDB" id="A0A0B1P0H5"/>